<evidence type="ECO:0000256" key="1">
    <source>
        <dbReference type="ARBA" id="ARBA00022441"/>
    </source>
</evidence>
<dbReference type="Proteomes" id="UP000283841">
    <property type="component" value="Unassembled WGS sequence"/>
</dbReference>
<dbReference type="Pfam" id="PF24681">
    <property type="entry name" value="Kelch_KLHDC2_KLHL20_DRC7"/>
    <property type="match status" value="1"/>
</dbReference>
<feature type="chain" id="PRO_5019142896" description="Kelch repeat protein" evidence="5">
    <location>
        <begin position="23"/>
        <end position="744"/>
    </location>
</feature>
<keyword evidence="4" id="KW-0812">Transmembrane</keyword>
<dbReference type="PANTHER" id="PTHR46228">
    <property type="entry name" value="KELCH DOMAIN-CONTAINING PROTEIN"/>
    <property type="match status" value="1"/>
</dbReference>
<dbReference type="Gene3D" id="2.120.10.80">
    <property type="entry name" value="Kelch-type beta propeller"/>
    <property type="match status" value="1"/>
</dbReference>
<evidence type="ECO:0000313" key="7">
    <source>
        <dbReference type="Proteomes" id="UP000283841"/>
    </source>
</evidence>
<feature type="compositionally biased region" description="Basic and acidic residues" evidence="3">
    <location>
        <begin position="706"/>
        <end position="725"/>
    </location>
</feature>
<dbReference type="PANTHER" id="PTHR46228:SF2">
    <property type="entry name" value="KELCH REPEAT PROTEIN (AFU_ORTHOLOGUE AFUA_4G14350)"/>
    <property type="match status" value="1"/>
</dbReference>
<dbReference type="InterPro" id="IPR011043">
    <property type="entry name" value="Gal_Oxase/kelch_b-propeller"/>
</dbReference>
<feature type="region of interest" description="Disordered" evidence="3">
    <location>
        <begin position="663"/>
        <end position="744"/>
    </location>
</feature>
<keyword evidence="1" id="KW-0880">Kelch repeat</keyword>
<reference evidence="6 7" key="1">
    <citation type="journal article" date="2018" name="Front. Microbiol.">
        <title>Genomic and genetic insights into a cosmopolitan fungus, Paecilomyces variotii (Eurotiales).</title>
        <authorList>
            <person name="Urquhart A.S."/>
            <person name="Mondo S.J."/>
            <person name="Makela M.R."/>
            <person name="Hane J.K."/>
            <person name="Wiebenga A."/>
            <person name="He G."/>
            <person name="Mihaltcheva S."/>
            <person name="Pangilinan J."/>
            <person name="Lipzen A."/>
            <person name="Barry K."/>
            <person name="de Vries R.P."/>
            <person name="Grigoriev I.V."/>
            <person name="Idnurm A."/>
        </authorList>
    </citation>
    <scope>NUCLEOTIDE SEQUENCE [LARGE SCALE GENOMIC DNA]</scope>
    <source>
        <strain evidence="6 7">CBS 101075</strain>
    </source>
</reference>
<dbReference type="InterPro" id="IPR015915">
    <property type="entry name" value="Kelch-typ_b-propeller"/>
</dbReference>
<dbReference type="VEuPathDB" id="FungiDB:C8Q69DRAFT_458087"/>
<evidence type="ECO:0000256" key="2">
    <source>
        <dbReference type="ARBA" id="ARBA00022737"/>
    </source>
</evidence>
<comment type="caution">
    <text evidence="6">The sequence shown here is derived from an EMBL/GenBank/DDBJ whole genome shotgun (WGS) entry which is preliminary data.</text>
</comment>
<evidence type="ECO:0000313" key="6">
    <source>
        <dbReference type="EMBL" id="RWQ98209.1"/>
    </source>
</evidence>
<dbReference type="EMBL" id="RCNU01000002">
    <property type="protein sequence ID" value="RWQ98209.1"/>
    <property type="molecule type" value="Genomic_DNA"/>
</dbReference>
<organism evidence="6 7">
    <name type="scientific">Byssochlamys spectabilis</name>
    <name type="common">Paecilomyces variotii</name>
    <dbReference type="NCBI Taxonomy" id="264951"/>
    <lineage>
        <taxon>Eukaryota</taxon>
        <taxon>Fungi</taxon>
        <taxon>Dikarya</taxon>
        <taxon>Ascomycota</taxon>
        <taxon>Pezizomycotina</taxon>
        <taxon>Eurotiomycetes</taxon>
        <taxon>Eurotiomycetidae</taxon>
        <taxon>Eurotiales</taxon>
        <taxon>Thermoascaceae</taxon>
        <taxon>Paecilomyces</taxon>
    </lineage>
</organism>
<feature type="compositionally biased region" description="Polar residues" evidence="3">
    <location>
        <begin position="674"/>
        <end position="704"/>
    </location>
</feature>
<dbReference type="GeneID" id="39599236"/>
<evidence type="ECO:0000256" key="3">
    <source>
        <dbReference type="SAM" id="MobiDB-lite"/>
    </source>
</evidence>
<keyword evidence="5" id="KW-0732">Signal</keyword>
<gene>
    <name evidence="6" type="ORF">C8Q69DRAFT_458087</name>
</gene>
<keyword evidence="7" id="KW-1185">Reference proteome</keyword>
<evidence type="ECO:0008006" key="8">
    <source>
        <dbReference type="Google" id="ProtNLM"/>
    </source>
</evidence>
<proteinExistence type="predicted"/>
<feature type="transmembrane region" description="Helical" evidence="4">
    <location>
        <begin position="522"/>
        <end position="546"/>
    </location>
</feature>
<accession>A0A443I298</accession>
<keyword evidence="4" id="KW-0472">Membrane</keyword>
<name>A0A443I298_BYSSP</name>
<keyword evidence="4" id="KW-1133">Transmembrane helix</keyword>
<evidence type="ECO:0000256" key="4">
    <source>
        <dbReference type="SAM" id="Phobius"/>
    </source>
</evidence>
<protein>
    <recommendedName>
        <fullName evidence="8">Kelch repeat protein</fullName>
    </recommendedName>
</protein>
<evidence type="ECO:0000256" key="5">
    <source>
        <dbReference type="SAM" id="SignalP"/>
    </source>
</evidence>
<dbReference type="AlphaFoldDB" id="A0A443I298"/>
<sequence>MVEKMLFLLASIALMLCDKGVAVGWENNVNISICNWQQLRANIIRDTIYLDGGSTWYRYGESDGQWGQLVNDGNVHGLLYTLNLGLPFDNTTNQTGLLQSMEKAGSSASNNIAPNYKDGVMFANDDEFILYGGLALFEGFENAQLPNQILGYEADQWGPYRESWSPGFLQKTLPNGATRFVTNGAGVSVPSENLGFYFSGMRSEDWGLIAEGGFPNITANVTANTLISVNMTTMRDEKWENDTLPDNIPARANAELVWIPVSESGALIAMGGVTDPEVLNPSRSLTEEQMIAANSSSRTFMTSLPVYDIANKKWYLQNTTGDIPPQTASFCSVVAAAPDNSSYNIYIYGGYNGVYAEDPPYDDVYVLSVPSFTWIKVYSGQQKHARSGHKCIKTYPDQMFVLGGIFEGDSTICLDGGFIQVFNLNTLRFQDSYSPEQWNEYQVPSIITDKIGGNANGAATKTAPAAWADDSLATLFSSKYTKTMPTYYPYALVSNTSTPTATSVTPTKVPSPSNSHNPLPVWVGPVLGVVLGFIVIAVLVVCLLVYRWRQYKRALESGDASHGSTHSHVLNWMKHGMHMRHSKSSVPAVSEVEANEKHTSYGFSAGTPAHYAVSPVATEASGLPIHELDAAPQGRFELETPHNSPIESYFTSGRHYSSSLDSVVMSGQHDNKSPTESFHSSEGNSPTVRSGIQRQTSDLSSPLSDISEHQSESRPHSRDSSDHSNELVSPLAVIPRLRISRQQR</sequence>
<dbReference type="SUPFAM" id="SSF50965">
    <property type="entry name" value="Galactose oxidase, central domain"/>
    <property type="match status" value="1"/>
</dbReference>
<dbReference type="RefSeq" id="XP_028487854.1">
    <property type="nucleotide sequence ID" value="XM_028629959.1"/>
</dbReference>
<dbReference type="STRING" id="264951.A0A443I298"/>
<keyword evidence="2" id="KW-0677">Repeat</keyword>
<feature type="signal peptide" evidence="5">
    <location>
        <begin position="1"/>
        <end position="22"/>
    </location>
</feature>